<dbReference type="Gene3D" id="3.40.50.1820">
    <property type="entry name" value="alpha/beta hydrolase"/>
    <property type="match status" value="1"/>
</dbReference>
<evidence type="ECO:0000256" key="1">
    <source>
        <dbReference type="ARBA" id="ARBA00022801"/>
    </source>
</evidence>
<name>A0A7S1MMA2_ALECA</name>
<gene>
    <name evidence="4" type="ORF">ACAT0790_LOCUS24367</name>
</gene>
<dbReference type="PANTHER" id="PTHR43329">
    <property type="entry name" value="EPOXIDE HYDROLASE"/>
    <property type="match status" value="1"/>
</dbReference>
<dbReference type="InterPro" id="IPR029058">
    <property type="entry name" value="AB_hydrolase_fold"/>
</dbReference>
<evidence type="ECO:0000256" key="2">
    <source>
        <dbReference type="ARBA" id="ARBA00038334"/>
    </source>
</evidence>
<organism evidence="4">
    <name type="scientific">Alexandrium catenella</name>
    <name type="common">Red tide dinoflagellate</name>
    <name type="synonym">Gonyaulax catenella</name>
    <dbReference type="NCBI Taxonomy" id="2925"/>
    <lineage>
        <taxon>Eukaryota</taxon>
        <taxon>Sar</taxon>
        <taxon>Alveolata</taxon>
        <taxon>Dinophyceae</taxon>
        <taxon>Gonyaulacales</taxon>
        <taxon>Pyrocystaceae</taxon>
        <taxon>Alexandrium</taxon>
    </lineage>
</organism>
<dbReference type="SUPFAM" id="SSF53474">
    <property type="entry name" value="alpha/beta-Hydrolases"/>
    <property type="match status" value="1"/>
</dbReference>
<sequence length="357" mass="39534">MAQEAQEGLPPGASGVTLRSLLVNGRRVQFADTGNTEDPLVLFLHGWPASWYLWRRQLSLCAAHGWRGVAPDMRGFGGTEGSESAFDYNVYSVSSDFLGLVHLLGYERCVLVGHDAGAHLTWQMALLFPKVFVAVCAMSVPYFGRPKEPMLTSFKKLFGNPTDKEKAKFFYILHHQLPEAVAGYEANARKAIRLIYSQPGDPTDPPEVTDPKLWIEGEAVGMWNRGGQPKSLPPWLPEEELDHTVAEFSRNVAGSLKWYQKFDIDWSITPHLAGKRLPQPVLFIAGTRDAVIHMGGGPSAVEKSIPAVCEQTPRVVFVRGSGHWVQLSATDLVNKELFGFLAQHRPQTPGPLPRSRL</sequence>
<protein>
    <recommendedName>
        <fullName evidence="3">AB hydrolase-1 domain-containing protein</fullName>
    </recommendedName>
</protein>
<evidence type="ECO:0000313" key="4">
    <source>
        <dbReference type="EMBL" id="CAD9135655.1"/>
    </source>
</evidence>
<keyword evidence="1" id="KW-0378">Hydrolase</keyword>
<dbReference type="GO" id="GO:0016787">
    <property type="term" value="F:hydrolase activity"/>
    <property type="evidence" value="ECO:0007669"/>
    <property type="project" value="UniProtKB-KW"/>
</dbReference>
<dbReference type="Pfam" id="PF00561">
    <property type="entry name" value="Abhydrolase_1"/>
    <property type="match status" value="1"/>
</dbReference>
<dbReference type="PRINTS" id="PR00412">
    <property type="entry name" value="EPOXHYDRLASE"/>
</dbReference>
<feature type="domain" description="AB hydrolase-1" evidence="3">
    <location>
        <begin position="39"/>
        <end position="161"/>
    </location>
</feature>
<dbReference type="EMBL" id="HBGE01040403">
    <property type="protein sequence ID" value="CAD9135655.1"/>
    <property type="molecule type" value="Transcribed_RNA"/>
</dbReference>
<evidence type="ECO:0000259" key="3">
    <source>
        <dbReference type="Pfam" id="PF00561"/>
    </source>
</evidence>
<dbReference type="AlphaFoldDB" id="A0A7S1MMA2"/>
<comment type="similarity">
    <text evidence="2">Belongs to the AB hydrolase superfamily. Epoxide hydrolase family.</text>
</comment>
<dbReference type="InterPro" id="IPR000639">
    <property type="entry name" value="Epox_hydrolase-like"/>
</dbReference>
<accession>A0A7S1MMA2</accession>
<proteinExistence type="inferred from homology"/>
<dbReference type="InterPro" id="IPR000073">
    <property type="entry name" value="AB_hydrolase_1"/>
</dbReference>
<reference evidence="4" key="1">
    <citation type="submission" date="2021-01" db="EMBL/GenBank/DDBJ databases">
        <authorList>
            <person name="Corre E."/>
            <person name="Pelletier E."/>
            <person name="Niang G."/>
            <person name="Scheremetjew M."/>
            <person name="Finn R."/>
            <person name="Kale V."/>
            <person name="Holt S."/>
            <person name="Cochrane G."/>
            <person name="Meng A."/>
            <person name="Brown T."/>
            <person name="Cohen L."/>
        </authorList>
    </citation>
    <scope>NUCLEOTIDE SEQUENCE</scope>
    <source>
        <strain evidence="4">OF101</strain>
    </source>
</reference>